<feature type="transmembrane region" description="Helical" evidence="1">
    <location>
        <begin position="91"/>
        <end position="112"/>
    </location>
</feature>
<dbReference type="GO" id="GO:0003824">
    <property type="term" value="F:catalytic activity"/>
    <property type="evidence" value="ECO:0007669"/>
    <property type="project" value="InterPro"/>
</dbReference>
<dbReference type="AlphaFoldDB" id="A0A4R2NRH6"/>
<evidence type="ECO:0000313" key="3">
    <source>
        <dbReference type="Proteomes" id="UP000294564"/>
    </source>
</evidence>
<dbReference type="InterPro" id="IPR036648">
    <property type="entry name" value="CN_Hdrase_a/SCN_Hdrase_g_sf"/>
</dbReference>
<organism evidence="2 3">
    <name type="scientific">Tenacibaculum skagerrakense</name>
    <dbReference type="NCBI Taxonomy" id="186571"/>
    <lineage>
        <taxon>Bacteria</taxon>
        <taxon>Pseudomonadati</taxon>
        <taxon>Bacteroidota</taxon>
        <taxon>Flavobacteriia</taxon>
        <taxon>Flavobacteriales</taxon>
        <taxon>Flavobacteriaceae</taxon>
        <taxon>Tenacibaculum</taxon>
    </lineage>
</organism>
<gene>
    <name evidence="2" type="ORF">EV195_107190</name>
</gene>
<name>A0A4R2NRH6_9FLAO</name>
<accession>A0A4R2NRH6</accession>
<protein>
    <submittedName>
        <fullName evidence="2">Lactobin A/cerein 7B family class IIb bacteriocin</fullName>
    </submittedName>
</protein>
<dbReference type="RefSeq" id="WP_132795293.1">
    <property type="nucleotide sequence ID" value="NZ_SLXM01000007.1"/>
</dbReference>
<dbReference type="SUPFAM" id="SSF56209">
    <property type="entry name" value="Nitrile hydratase alpha chain"/>
    <property type="match status" value="1"/>
</dbReference>
<dbReference type="Proteomes" id="UP000294564">
    <property type="component" value="Unassembled WGS sequence"/>
</dbReference>
<dbReference type="NCBIfam" id="TIGR03949">
    <property type="entry name" value="bact_IIb_cerein"/>
    <property type="match status" value="1"/>
</dbReference>
<dbReference type="OrthoDB" id="1275056at2"/>
<evidence type="ECO:0000313" key="2">
    <source>
        <dbReference type="EMBL" id="TCP24024.1"/>
    </source>
</evidence>
<evidence type="ECO:0000256" key="1">
    <source>
        <dbReference type="SAM" id="Phobius"/>
    </source>
</evidence>
<keyword evidence="3" id="KW-1185">Reference proteome</keyword>
<sequence length="116" mass="12608">MKLTLEQQQKGQEIYSELVQKSWDSAEFKNELINNPEATISEVIGKEFKGNVVVCDQTDPETIYINIPRKVSTDDLELSDEQLEMVSGGDILIAAGIGFMAGVAFMGAAAAVKAIL</sequence>
<proteinExistence type="predicted"/>
<keyword evidence="1" id="KW-1133">Transmembrane helix</keyword>
<dbReference type="Gene3D" id="3.90.330.10">
    <property type="entry name" value="Nitrile hydratase alpha /Thiocyanate hydrolase gamma"/>
    <property type="match status" value="1"/>
</dbReference>
<dbReference type="InterPro" id="IPR023991">
    <property type="entry name" value="Bacteriocin_IIb_lactobn/cerein"/>
</dbReference>
<comment type="caution">
    <text evidence="2">The sequence shown here is derived from an EMBL/GenBank/DDBJ whole genome shotgun (WGS) entry which is preliminary data.</text>
</comment>
<keyword evidence="1" id="KW-0812">Transmembrane</keyword>
<reference evidence="2 3" key="1">
    <citation type="submission" date="2019-03" db="EMBL/GenBank/DDBJ databases">
        <title>Genomic Encyclopedia of Type Strains, Phase IV (KMG-IV): sequencing the most valuable type-strain genomes for metagenomic binning, comparative biology and taxonomic classification.</title>
        <authorList>
            <person name="Goeker M."/>
        </authorList>
    </citation>
    <scope>NUCLEOTIDE SEQUENCE [LARGE SCALE GENOMIC DNA]</scope>
    <source>
        <strain evidence="2 3">DSM 14836</strain>
    </source>
</reference>
<dbReference type="EMBL" id="SLXM01000007">
    <property type="protein sequence ID" value="TCP24024.1"/>
    <property type="molecule type" value="Genomic_DNA"/>
</dbReference>
<keyword evidence="1" id="KW-0472">Membrane</keyword>
<dbReference type="GO" id="GO:0046914">
    <property type="term" value="F:transition metal ion binding"/>
    <property type="evidence" value="ECO:0007669"/>
    <property type="project" value="InterPro"/>
</dbReference>